<keyword evidence="5" id="KW-1185">Reference proteome</keyword>
<dbReference type="Proteomes" id="UP000030653">
    <property type="component" value="Unassembled WGS sequence"/>
</dbReference>
<dbReference type="OrthoDB" id="5579860at2759"/>
<dbReference type="HOGENOM" id="CLU_019279_2_0_1"/>
<evidence type="ECO:0000313" key="4">
    <source>
        <dbReference type="EMBL" id="EJU02090.1"/>
    </source>
</evidence>
<dbReference type="PANTHER" id="PTHR11909">
    <property type="entry name" value="CASEIN KINASE-RELATED"/>
    <property type="match status" value="1"/>
</dbReference>
<dbReference type="InterPro" id="IPR050235">
    <property type="entry name" value="CK1_Ser-Thr_kinase"/>
</dbReference>
<dbReference type="STRING" id="1858805.M5G1K1"/>
<organism evidence="4 5">
    <name type="scientific">Dacryopinax primogenitus (strain DJM 731)</name>
    <name type="common">Brown rot fungus</name>
    <dbReference type="NCBI Taxonomy" id="1858805"/>
    <lineage>
        <taxon>Eukaryota</taxon>
        <taxon>Fungi</taxon>
        <taxon>Dikarya</taxon>
        <taxon>Basidiomycota</taxon>
        <taxon>Agaricomycotina</taxon>
        <taxon>Dacrymycetes</taxon>
        <taxon>Dacrymycetales</taxon>
        <taxon>Dacrymycetaceae</taxon>
        <taxon>Dacryopinax</taxon>
    </lineage>
</organism>
<keyword evidence="1" id="KW-0547">Nucleotide-binding</keyword>
<sequence length="394" mass="43357">MSRLVQTANCKRDFRAGWKILGVGVNSIVYPAIMDRSDGSVFEIALKASRVSLTIQETALKHEALVLQHLGPSPHFVQLHGYGRFPHFEYLALEKLGPTLDQLVKGKQPLPAYRVLDLAIQLIDGLAAMHSKDILHGDIKPGNIALSSTPLDHQENRPVYLDFGLARSLQTAEKQASSHIVGTTHWASLASHCHMPLTAGHDLEGLAYTLLFLLHGSLPWSEIRCKTPHLTNLAVAREKAQWTGSRLAQGHPAVFGTMLDHSRSMVASQKLDLSKIRAELERERLRLGKASTTGPRLHSLWHHCRNRDANYCRHEQMSSARAALQNGYDEPSMQSSGAGSNMLDNSLDDSDGGEWDHPQGERSSRLTLPLGAETALSSVPYLTDIDLYGTPACV</sequence>
<keyword evidence="1" id="KW-0067">ATP-binding</keyword>
<keyword evidence="4" id="KW-0808">Transferase</keyword>
<dbReference type="InterPro" id="IPR011009">
    <property type="entry name" value="Kinase-like_dom_sf"/>
</dbReference>
<proteinExistence type="predicted"/>
<evidence type="ECO:0000259" key="3">
    <source>
        <dbReference type="PROSITE" id="PS50011"/>
    </source>
</evidence>
<evidence type="ECO:0000256" key="1">
    <source>
        <dbReference type="PROSITE-ProRule" id="PRU10141"/>
    </source>
</evidence>
<dbReference type="SMART" id="SM00220">
    <property type="entry name" value="S_TKc"/>
    <property type="match status" value="1"/>
</dbReference>
<dbReference type="PROSITE" id="PS50011">
    <property type="entry name" value="PROTEIN_KINASE_DOM"/>
    <property type="match status" value="1"/>
</dbReference>
<protein>
    <submittedName>
        <fullName evidence="4">Kinase-like protein</fullName>
    </submittedName>
</protein>
<dbReference type="GeneID" id="63687644"/>
<dbReference type="InterPro" id="IPR000719">
    <property type="entry name" value="Prot_kinase_dom"/>
</dbReference>
<dbReference type="Pfam" id="PF00069">
    <property type="entry name" value="Pkinase"/>
    <property type="match status" value="1"/>
</dbReference>
<accession>M5G1K1</accession>
<keyword evidence="4" id="KW-0418">Kinase</keyword>
<evidence type="ECO:0000256" key="2">
    <source>
        <dbReference type="SAM" id="MobiDB-lite"/>
    </source>
</evidence>
<dbReference type="PROSITE" id="PS00107">
    <property type="entry name" value="PROTEIN_KINASE_ATP"/>
    <property type="match status" value="1"/>
</dbReference>
<gene>
    <name evidence="4" type="ORF">DACRYDRAFT_21870</name>
</gene>
<dbReference type="GO" id="GO:0004672">
    <property type="term" value="F:protein kinase activity"/>
    <property type="evidence" value="ECO:0007669"/>
    <property type="project" value="InterPro"/>
</dbReference>
<feature type="domain" description="Protein kinase" evidence="3">
    <location>
        <begin position="15"/>
        <end position="301"/>
    </location>
</feature>
<feature type="binding site" evidence="1">
    <location>
        <position position="47"/>
    </location>
    <ligand>
        <name>ATP</name>
        <dbReference type="ChEBI" id="CHEBI:30616"/>
    </ligand>
</feature>
<reference evidence="4 5" key="1">
    <citation type="journal article" date="2012" name="Science">
        <title>The Paleozoic origin of enzymatic lignin decomposition reconstructed from 31 fungal genomes.</title>
        <authorList>
            <person name="Floudas D."/>
            <person name="Binder M."/>
            <person name="Riley R."/>
            <person name="Barry K."/>
            <person name="Blanchette R.A."/>
            <person name="Henrissat B."/>
            <person name="Martinez A.T."/>
            <person name="Otillar R."/>
            <person name="Spatafora J.W."/>
            <person name="Yadav J.S."/>
            <person name="Aerts A."/>
            <person name="Benoit I."/>
            <person name="Boyd A."/>
            <person name="Carlson A."/>
            <person name="Copeland A."/>
            <person name="Coutinho P.M."/>
            <person name="de Vries R.P."/>
            <person name="Ferreira P."/>
            <person name="Findley K."/>
            <person name="Foster B."/>
            <person name="Gaskell J."/>
            <person name="Glotzer D."/>
            <person name="Gorecki P."/>
            <person name="Heitman J."/>
            <person name="Hesse C."/>
            <person name="Hori C."/>
            <person name="Igarashi K."/>
            <person name="Jurgens J.A."/>
            <person name="Kallen N."/>
            <person name="Kersten P."/>
            <person name="Kohler A."/>
            <person name="Kuees U."/>
            <person name="Kumar T.K.A."/>
            <person name="Kuo A."/>
            <person name="LaButti K."/>
            <person name="Larrondo L.F."/>
            <person name="Lindquist E."/>
            <person name="Ling A."/>
            <person name="Lombard V."/>
            <person name="Lucas S."/>
            <person name="Lundell T."/>
            <person name="Martin R."/>
            <person name="McLaughlin D.J."/>
            <person name="Morgenstern I."/>
            <person name="Morin E."/>
            <person name="Murat C."/>
            <person name="Nagy L.G."/>
            <person name="Nolan M."/>
            <person name="Ohm R.A."/>
            <person name="Patyshakuliyeva A."/>
            <person name="Rokas A."/>
            <person name="Ruiz-Duenas F.J."/>
            <person name="Sabat G."/>
            <person name="Salamov A."/>
            <person name="Samejima M."/>
            <person name="Schmutz J."/>
            <person name="Slot J.C."/>
            <person name="St John F."/>
            <person name="Stenlid J."/>
            <person name="Sun H."/>
            <person name="Sun S."/>
            <person name="Syed K."/>
            <person name="Tsang A."/>
            <person name="Wiebenga A."/>
            <person name="Young D."/>
            <person name="Pisabarro A."/>
            <person name="Eastwood D.C."/>
            <person name="Martin F."/>
            <person name="Cullen D."/>
            <person name="Grigoriev I.V."/>
            <person name="Hibbett D.S."/>
        </authorList>
    </citation>
    <scope>NUCLEOTIDE SEQUENCE [LARGE SCALE GENOMIC DNA]</scope>
    <source>
        <strain evidence="4 5">DJM-731 SS1</strain>
    </source>
</reference>
<feature type="compositionally biased region" description="Basic and acidic residues" evidence="2">
    <location>
        <begin position="354"/>
        <end position="364"/>
    </location>
</feature>
<dbReference type="Gene3D" id="1.10.510.10">
    <property type="entry name" value="Transferase(Phosphotransferase) domain 1"/>
    <property type="match status" value="1"/>
</dbReference>
<feature type="region of interest" description="Disordered" evidence="2">
    <location>
        <begin position="325"/>
        <end position="368"/>
    </location>
</feature>
<dbReference type="AlphaFoldDB" id="M5G1K1"/>
<dbReference type="EMBL" id="JH795862">
    <property type="protein sequence ID" value="EJU02090.1"/>
    <property type="molecule type" value="Genomic_DNA"/>
</dbReference>
<dbReference type="GO" id="GO:0005524">
    <property type="term" value="F:ATP binding"/>
    <property type="evidence" value="ECO:0007669"/>
    <property type="project" value="UniProtKB-UniRule"/>
</dbReference>
<dbReference type="OMA" id="KTHIRAS"/>
<dbReference type="SUPFAM" id="SSF56112">
    <property type="entry name" value="Protein kinase-like (PK-like)"/>
    <property type="match status" value="1"/>
</dbReference>
<dbReference type="RefSeq" id="XP_040628987.1">
    <property type="nucleotide sequence ID" value="XM_040772582.1"/>
</dbReference>
<name>M5G1K1_DACPD</name>
<dbReference type="InterPro" id="IPR017441">
    <property type="entry name" value="Protein_kinase_ATP_BS"/>
</dbReference>
<evidence type="ECO:0000313" key="5">
    <source>
        <dbReference type="Proteomes" id="UP000030653"/>
    </source>
</evidence>